<evidence type="ECO:0000313" key="17">
    <source>
        <dbReference type="Proteomes" id="UP000515570"/>
    </source>
</evidence>
<evidence type="ECO:0000256" key="14">
    <source>
        <dbReference type="SAM" id="Phobius"/>
    </source>
</evidence>
<comment type="cofactor">
    <cofactor evidence="1">
        <name>Zn(2+)</name>
        <dbReference type="ChEBI" id="CHEBI:29105"/>
    </cofactor>
</comment>
<dbReference type="SMART" id="SM00228">
    <property type="entry name" value="PDZ"/>
    <property type="match status" value="1"/>
</dbReference>
<evidence type="ECO:0000256" key="2">
    <source>
        <dbReference type="ARBA" id="ARBA00004141"/>
    </source>
</evidence>
<evidence type="ECO:0000259" key="15">
    <source>
        <dbReference type="PROSITE" id="PS50106"/>
    </source>
</evidence>
<evidence type="ECO:0000256" key="6">
    <source>
        <dbReference type="ARBA" id="ARBA00022692"/>
    </source>
</evidence>
<reference evidence="16 17" key="1">
    <citation type="submission" date="2020-07" db="EMBL/GenBank/DDBJ databases">
        <title>non toxigenic Corynebacterium sp. nov from a clinical source.</title>
        <authorList>
            <person name="Bernier A.-M."/>
            <person name="Bernard K."/>
        </authorList>
    </citation>
    <scope>NUCLEOTIDE SEQUENCE [LARGE SCALE GENOMIC DNA]</scope>
    <source>
        <strain evidence="17">NML 93-0612</strain>
    </source>
</reference>
<dbReference type="InterPro" id="IPR001478">
    <property type="entry name" value="PDZ"/>
</dbReference>
<evidence type="ECO:0000256" key="9">
    <source>
        <dbReference type="ARBA" id="ARBA00022989"/>
    </source>
</evidence>
<gene>
    <name evidence="16" type="ORF">HW450_01990</name>
</gene>
<accession>A0A7G5FG02</accession>
<dbReference type="InterPro" id="IPR041489">
    <property type="entry name" value="PDZ_6"/>
</dbReference>
<evidence type="ECO:0000256" key="7">
    <source>
        <dbReference type="ARBA" id="ARBA00022801"/>
    </source>
</evidence>
<dbReference type="PANTHER" id="PTHR42837">
    <property type="entry name" value="REGULATOR OF SIGMA-E PROTEASE RSEP"/>
    <property type="match status" value="1"/>
</dbReference>
<evidence type="ECO:0000313" key="16">
    <source>
        <dbReference type="EMBL" id="QMV85543.1"/>
    </source>
</evidence>
<name>A0A7G5FG02_9CORY</name>
<dbReference type="InterPro" id="IPR036034">
    <property type="entry name" value="PDZ_sf"/>
</dbReference>
<keyword evidence="10 16" id="KW-0482">Metalloprotease</keyword>
<dbReference type="GO" id="GO:0004222">
    <property type="term" value="F:metalloendopeptidase activity"/>
    <property type="evidence" value="ECO:0007669"/>
    <property type="project" value="InterPro"/>
</dbReference>
<dbReference type="PROSITE" id="PS50106">
    <property type="entry name" value="PDZ"/>
    <property type="match status" value="1"/>
</dbReference>
<dbReference type="GO" id="GO:0016020">
    <property type="term" value="C:membrane"/>
    <property type="evidence" value="ECO:0007669"/>
    <property type="project" value="UniProtKB-SubCell"/>
</dbReference>
<protein>
    <recommendedName>
        <fullName evidence="4">Zinc metalloprotease Rip1</fullName>
    </recommendedName>
    <alternativeName>
        <fullName evidence="12">S2P endopeptidase</fullName>
    </alternativeName>
    <alternativeName>
        <fullName evidence="13">Site-2-type intramembrane protease</fullName>
    </alternativeName>
</protein>
<dbReference type="Gene3D" id="2.30.42.10">
    <property type="match status" value="1"/>
</dbReference>
<comment type="similarity">
    <text evidence="3">Belongs to the peptidase M50B family.</text>
</comment>
<organism evidence="16 17">
    <name type="scientific">Corynebacterium hindlerae</name>
    <dbReference type="NCBI Taxonomy" id="699041"/>
    <lineage>
        <taxon>Bacteria</taxon>
        <taxon>Bacillati</taxon>
        <taxon>Actinomycetota</taxon>
        <taxon>Actinomycetes</taxon>
        <taxon>Mycobacteriales</taxon>
        <taxon>Corynebacteriaceae</taxon>
        <taxon>Corynebacterium</taxon>
    </lineage>
</organism>
<sequence>MSYFAGVALFALGIAITIGLHEWGHYSVARACGMRVRRFFIGFGPTLFQFTRGHTTYGFKAVPLGGFCDIAGMTAVDEITPEEKPYAMVDKPWWARVATLLGGVAMNIVVGMLVLYVVAVSAGLPNPKADFTATVAETTCVTLGCTDEGPAAAAGIKAGDRILAVDGVPAQSFMDVRKVIIEKPGQHVVLDVERAGSVTPVTVAVPSVERETQDGQKVTVGAIGIVSAPPKDAIKQYGLIDALPATASFTGNMLGATVQGLASLPAQVPGVLASIFGAERADTSPMSVVGASRVGGEMVERAQWATFLMMLASLNFFLALFNLIPLPPLDGGHIAVVLWEKLRDWVRGLRGLQPAGPADYTKLMPLTVVMTGTLLVLGVIVILADIVNPVRLFG</sequence>
<dbReference type="SUPFAM" id="SSF50156">
    <property type="entry name" value="PDZ domain-like"/>
    <property type="match status" value="1"/>
</dbReference>
<evidence type="ECO:0000256" key="1">
    <source>
        <dbReference type="ARBA" id="ARBA00001947"/>
    </source>
</evidence>
<dbReference type="PANTHER" id="PTHR42837:SF2">
    <property type="entry name" value="MEMBRANE METALLOPROTEASE ARASP2, CHLOROPLASTIC-RELATED"/>
    <property type="match status" value="1"/>
</dbReference>
<dbReference type="RefSeq" id="WP_182386364.1">
    <property type="nucleotide sequence ID" value="NZ_CP059833.1"/>
</dbReference>
<evidence type="ECO:0000256" key="10">
    <source>
        <dbReference type="ARBA" id="ARBA00023049"/>
    </source>
</evidence>
<dbReference type="InterPro" id="IPR008915">
    <property type="entry name" value="Peptidase_M50"/>
</dbReference>
<dbReference type="EMBL" id="CP059833">
    <property type="protein sequence ID" value="QMV85543.1"/>
    <property type="molecule type" value="Genomic_DNA"/>
</dbReference>
<keyword evidence="7" id="KW-0378">Hydrolase</keyword>
<dbReference type="CDD" id="cd23081">
    <property type="entry name" value="cpPDZ_EcRseP-like"/>
    <property type="match status" value="1"/>
</dbReference>
<evidence type="ECO:0000256" key="12">
    <source>
        <dbReference type="ARBA" id="ARBA00032214"/>
    </source>
</evidence>
<evidence type="ECO:0000256" key="8">
    <source>
        <dbReference type="ARBA" id="ARBA00022833"/>
    </source>
</evidence>
<dbReference type="CDD" id="cd06163">
    <property type="entry name" value="S2P-M50_PDZ_RseP-like"/>
    <property type="match status" value="1"/>
</dbReference>
<keyword evidence="5 16" id="KW-0645">Protease</keyword>
<evidence type="ECO:0000256" key="13">
    <source>
        <dbReference type="ARBA" id="ARBA00033476"/>
    </source>
</evidence>
<feature type="transmembrane region" description="Helical" evidence="14">
    <location>
        <begin position="93"/>
        <end position="118"/>
    </location>
</feature>
<comment type="subcellular location">
    <subcellularLocation>
        <location evidence="2">Membrane</location>
        <topology evidence="2">Multi-pass membrane protein</topology>
    </subcellularLocation>
</comment>
<dbReference type="Pfam" id="PF17820">
    <property type="entry name" value="PDZ_6"/>
    <property type="match status" value="1"/>
</dbReference>
<dbReference type="Pfam" id="PF02163">
    <property type="entry name" value="Peptidase_M50"/>
    <property type="match status" value="1"/>
</dbReference>
<proteinExistence type="inferred from homology"/>
<feature type="domain" description="PDZ" evidence="15">
    <location>
        <begin position="149"/>
        <end position="196"/>
    </location>
</feature>
<dbReference type="AlphaFoldDB" id="A0A7G5FG02"/>
<keyword evidence="17" id="KW-1185">Reference proteome</keyword>
<evidence type="ECO:0000256" key="5">
    <source>
        <dbReference type="ARBA" id="ARBA00022670"/>
    </source>
</evidence>
<dbReference type="Proteomes" id="UP000515570">
    <property type="component" value="Chromosome"/>
</dbReference>
<evidence type="ECO:0000256" key="4">
    <source>
        <dbReference type="ARBA" id="ARBA00019897"/>
    </source>
</evidence>
<dbReference type="GO" id="GO:0006508">
    <property type="term" value="P:proteolysis"/>
    <property type="evidence" value="ECO:0007669"/>
    <property type="project" value="UniProtKB-KW"/>
</dbReference>
<keyword evidence="9 14" id="KW-1133">Transmembrane helix</keyword>
<evidence type="ECO:0000256" key="11">
    <source>
        <dbReference type="ARBA" id="ARBA00023136"/>
    </source>
</evidence>
<keyword evidence="11 14" id="KW-0472">Membrane</keyword>
<feature type="transmembrane region" description="Helical" evidence="14">
    <location>
        <begin position="304"/>
        <end position="324"/>
    </location>
</feature>
<feature type="transmembrane region" description="Helical" evidence="14">
    <location>
        <begin position="363"/>
        <end position="387"/>
    </location>
</feature>
<dbReference type="InterPro" id="IPR004387">
    <property type="entry name" value="Pept_M50_Zn"/>
</dbReference>
<keyword evidence="6 14" id="KW-0812">Transmembrane</keyword>
<keyword evidence="8" id="KW-0862">Zinc</keyword>
<evidence type="ECO:0000256" key="3">
    <source>
        <dbReference type="ARBA" id="ARBA00007931"/>
    </source>
</evidence>